<gene>
    <name evidence="2" type="ORF">CLIT_2c03670</name>
</gene>
<dbReference type="EMBL" id="JJMM01000002">
    <property type="protein sequence ID" value="KDR96761.1"/>
    <property type="molecule type" value="Genomic_DNA"/>
</dbReference>
<dbReference type="STRING" id="1121324.CLIT_2c03670"/>
<comment type="caution">
    <text evidence="2">The sequence shown here is derived from an EMBL/GenBank/DDBJ whole genome shotgun (WGS) entry which is preliminary data.</text>
</comment>
<name>A0A069RIC6_PEPLI</name>
<dbReference type="InterPro" id="IPR009078">
    <property type="entry name" value="Ferritin-like_SF"/>
</dbReference>
<sequence>MESFKCLICGMNVNSSNIHINKNSFLNGNSFENLYCPFCGADSPYISSEGDIFIQIDESLDQVTLDVLDKAMKLEVFNGEFYSEASKLAKDENTKIMFDDLSNIEMMHARIHMKMGGFESLPTLTKPTYYEKLSSDVLLIKEAHSREIHAVAFYEKNMDSVCSPKIKEVFKVLSEVEKQHIYLTSE</sequence>
<dbReference type="GO" id="GO:0046872">
    <property type="term" value="F:metal ion binding"/>
    <property type="evidence" value="ECO:0007669"/>
    <property type="project" value="InterPro"/>
</dbReference>
<evidence type="ECO:0000259" key="1">
    <source>
        <dbReference type="Pfam" id="PF02915"/>
    </source>
</evidence>
<dbReference type="InterPro" id="IPR003251">
    <property type="entry name" value="Rr_diiron-bd_dom"/>
</dbReference>
<reference evidence="2 3" key="1">
    <citation type="submission" date="2014-03" db="EMBL/GenBank/DDBJ databases">
        <title>Genome sequence of Clostridium litorale W6, DSM 5388.</title>
        <authorList>
            <person name="Poehlein A."/>
            <person name="Jagirdar A."/>
            <person name="Khonsari B."/>
            <person name="Chibani C.M."/>
            <person name="Gutierrez Gutierrez D.A."/>
            <person name="Davydova E."/>
            <person name="Alghaithi H.S."/>
            <person name="Nair K.P."/>
            <person name="Dhamotharan K."/>
            <person name="Chandran L."/>
            <person name="G W."/>
            <person name="Daniel R."/>
        </authorList>
    </citation>
    <scope>NUCLEOTIDE SEQUENCE [LARGE SCALE GENOMIC DNA]</scope>
    <source>
        <strain evidence="2 3">W6</strain>
    </source>
</reference>
<dbReference type="InterPro" id="IPR012347">
    <property type="entry name" value="Ferritin-like"/>
</dbReference>
<dbReference type="Pfam" id="PF02915">
    <property type="entry name" value="Rubrerythrin"/>
    <property type="match status" value="1"/>
</dbReference>
<dbReference type="Gene3D" id="1.20.1260.10">
    <property type="match status" value="2"/>
</dbReference>
<dbReference type="SUPFAM" id="SSF47240">
    <property type="entry name" value="Ferritin-like"/>
    <property type="match status" value="1"/>
</dbReference>
<dbReference type="Proteomes" id="UP000027946">
    <property type="component" value="Unassembled WGS sequence"/>
</dbReference>
<evidence type="ECO:0000313" key="3">
    <source>
        <dbReference type="Proteomes" id="UP000027946"/>
    </source>
</evidence>
<feature type="domain" description="Rubrerythrin diiron-binding" evidence="1">
    <location>
        <begin position="66"/>
        <end position="181"/>
    </location>
</feature>
<evidence type="ECO:0000313" key="2">
    <source>
        <dbReference type="EMBL" id="KDR96761.1"/>
    </source>
</evidence>
<organism evidence="2 3">
    <name type="scientific">Peptoclostridium litorale DSM 5388</name>
    <dbReference type="NCBI Taxonomy" id="1121324"/>
    <lineage>
        <taxon>Bacteria</taxon>
        <taxon>Bacillati</taxon>
        <taxon>Bacillota</taxon>
        <taxon>Clostridia</taxon>
        <taxon>Peptostreptococcales</taxon>
        <taxon>Peptoclostridiaceae</taxon>
        <taxon>Peptoclostridium</taxon>
    </lineage>
</organism>
<dbReference type="RefSeq" id="WP_242943848.1">
    <property type="nucleotide sequence ID" value="NZ_FSRH01000019.1"/>
</dbReference>
<protein>
    <recommendedName>
        <fullName evidence="1">Rubrerythrin diiron-binding domain-containing protein</fullName>
    </recommendedName>
</protein>
<dbReference type="GO" id="GO:0016491">
    <property type="term" value="F:oxidoreductase activity"/>
    <property type="evidence" value="ECO:0007669"/>
    <property type="project" value="InterPro"/>
</dbReference>
<dbReference type="eggNOG" id="COG1633">
    <property type="taxonomic scope" value="Bacteria"/>
</dbReference>
<dbReference type="AlphaFoldDB" id="A0A069RIC6"/>
<keyword evidence="3" id="KW-1185">Reference proteome</keyword>
<proteinExistence type="predicted"/>
<accession>A0A069RIC6</accession>